<evidence type="ECO:0000256" key="11">
    <source>
        <dbReference type="SAM" id="MobiDB-lite"/>
    </source>
</evidence>
<dbReference type="EMBL" id="DWYG01000155">
    <property type="protein sequence ID" value="HJB42670.1"/>
    <property type="molecule type" value="Genomic_DNA"/>
</dbReference>
<feature type="transmembrane region" description="Helical" evidence="12">
    <location>
        <begin position="122"/>
        <end position="144"/>
    </location>
</feature>
<keyword evidence="4 14" id="KW-0645">Protease</keyword>
<keyword evidence="10 12" id="KW-0472">Membrane</keyword>
<evidence type="ECO:0000256" key="10">
    <source>
        <dbReference type="ARBA" id="ARBA00023136"/>
    </source>
</evidence>
<keyword evidence="8 12" id="KW-1133">Transmembrane helix</keyword>
<name>A0A9D2M8A7_9FIRM</name>
<dbReference type="InterPro" id="IPR008915">
    <property type="entry name" value="Peptidase_M50"/>
</dbReference>
<evidence type="ECO:0000256" key="7">
    <source>
        <dbReference type="ARBA" id="ARBA00022833"/>
    </source>
</evidence>
<evidence type="ECO:0000313" key="14">
    <source>
        <dbReference type="EMBL" id="HJB42670.1"/>
    </source>
</evidence>
<keyword evidence="5 12" id="KW-0812">Transmembrane</keyword>
<gene>
    <name evidence="14" type="ORF">H9945_09245</name>
</gene>
<comment type="subcellular location">
    <subcellularLocation>
        <location evidence="2">Membrane</location>
        <topology evidence="2">Multi-pass membrane protein</topology>
    </subcellularLocation>
</comment>
<evidence type="ECO:0000256" key="9">
    <source>
        <dbReference type="ARBA" id="ARBA00023049"/>
    </source>
</evidence>
<evidence type="ECO:0000256" key="2">
    <source>
        <dbReference type="ARBA" id="ARBA00004141"/>
    </source>
</evidence>
<feature type="transmembrane region" description="Helical" evidence="12">
    <location>
        <begin position="343"/>
        <end position="366"/>
    </location>
</feature>
<protein>
    <submittedName>
        <fullName evidence="14">Site-2 protease family protein</fullName>
    </submittedName>
</protein>
<dbReference type="GO" id="GO:0006508">
    <property type="term" value="P:proteolysis"/>
    <property type="evidence" value="ECO:0007669"/>
    <property type="project" value="UniProtKB-KW"/>
</dbReference>
<evidence type="ECO:0000256" key="8">
    <source>
        <dbReference type="ARBA" id="ARBA00022989"/>
    </source>
</evidence>
<dbReference type="PANTHER" id="PTHR42837">
    <property type="entry name" value="REGULATOR OF SIGMA-E PROTEASE RSEP"/>
    <property type="match status" value="1"/>
</dbReference>
<evidence type="ECO:0000256" key="4">
    <source>
        <dbReference type="ARBA" id="ARBA00022670"/>
    </source>
</evidence>
<reference evidence="14" key="1">
    <citation type="journal article" date="2021" name="PeerJ">
        <title>Extensive microbial diversity within the chicken gut microbiome revealed by metagenomics and culture.</title>
        <authorList>
            <person name="Gilroy R."/>
            <person name="Ravi A."/>
            <person name="Getino M."/>
            <person name="Pursley I."/>
            <person name="Horton D.L."/>
            <person name="Alikhan N.F."/>
            <person name="Baker D."/>
            <person name="Gharbi K."/>
            <person name="Hall N."/>
            <person name="Watson M."/>
            <person name="Adriaenssens E.M."/>
            <person name="Foster-Nyarko E."/>
            <person name="Jarju S."/>
            <person name="Secka A."/>
            <person name="Antonio M."/>
            <person name="Oren A."/>
            <person name="Chaudhuri R.R."/>
            <person name="La Ragione R."/>
            <person name="Hildebrand F."/>
            <person name="Pallen M.J."/>
        </authorList>
    </citation>
    <scope>NUCLEOTIDE SEQUENCE</scope>
    <source>
        <strain evidence="14">ChiBcec8-13705</strain>
    </source>
</reference>
<dbReference type="GO" id="GO:0016020">
    <property type="term" value="C:membrane"/>
    <property type="evidence" value="ECO:0007669"/>
    <property type="project" value="UniProtKB-SubCell"/>
</dbReference>
<keyword evidence="6" id="KW-0378">Hydrolase</keyword>
<dbReference type="InterPro" id="IPR036034">
    <property type="entry name" value="PDZ_sf"/>
</dbReference>
<dbReference type="SUPFAM" id="SSF50156">
    <property type="entry name" value="PDZ domain-like"/>
    <property type="match status" value="1"/>
</dbReference>
<dbReference type="Proteomes" id="UP000886803">
    <property type="component" value="Unassembled WGS sequence"/>
</dbReference>
<evidence type="ECO:0000256" key="12">
    <source>
        <dbReference type="SAM" id="Phobius"/>
    </source>
</evidence>
<feature type="compositionally biased region" description="Basic and acidic residues" evidence="11">
    <location>
        <begin position="88"/>
        <end position="99"/>
    </location>
</feature>
<evidence type="ECO:0000256" key="5">
    <source>
        <dbReference type="ARBA" id="ARBA00022692"/>
    </source>
</evidence>
<evidence type="ECO:0000256" key="1">
    <source>
        <dbReference type="ARBA" id="ARBA00001947"/>
    </source>
</evidence>
<evidence type="ECO:0000256" key="6">
    <source>
        <dbReference type="ARBA" id="ARBA00022801"/>
    </source>
</evidence>
<evidence type="ECO:0000259" key="13">
    <source>
        <dbReference type="PROSITE" id="PS50106"/>
    </source>
</evidence>
<dbReference type="Gene3D" id="2.30.42.10">
    <property type="match status" value="1"/>
</dbReference>
<dbReference type="InterPro" id="IPR004387">
    <property type="entry name" value="Pept_M50_Zn"/>
</dbReference>
<accession>A0A9D2M8A7</accession>
<dbReference type="PANTHER" id="PTHR42837:SF2">
    <property type="entry name" value="MEMBRANE METALLOPROTEASE ARASP2, CHLOROPLASTIC-RELATED"/>
    <property type="match status" value="1"/>
</dbReference>
<comment type="similarity">
    <text evidence="3">Belongs to the peptidase M50B family.</text>
</comment>
<feature type="transmembrane region" description="Helical" evidence="12">
    <location>
        <begin position="301"/>
        <end position="323"/>
    </location>
</feature>
<dbReference type="Pfam" id="PF02163">
    <property type="entry name" value="Peptidase_M50"/>
    <property type="match status" value="1"/>
</dbReference>
<comment type="caution">
    <text evidence="14">The sequence shown here is derived from an EMBL/GenBank/DDBJ whole genome shotgun (WGS) entry which is preliminary data.</text>
</comment>
<feature type="domain" description="PDZ" evidence="13">
    <location>
        <begin position="154"/>
        <end position="186"/>
    </location>
</feature>
<evidence type="ECO:0000313" key="15">
    <source>
        <dbReference type="Proteomes" id="UP000886803"/>
    </source>
</evidence>
<keyword evidence="7" id="KW-0862">Zinc</keyword>
<dbReference type="InterPro" id="IPR001478">
    <property type="entry name" value="PDZ"/>
</dbReference>
<dbReference type="PROSITE" id="PS50106">
    <property type="entry name" value="PDZ"/>
    <property type="match status" value="1"/>
</dbReference>
<evidence type="ECO:0000256" key="3">
    <source>
        <dbReference type="ARBA" id="ARBA00007931"/>
    </source>
</evidence>
<reference evidence="14" key="2">
    <citation type="submission" date="2021-04" db="EMBL/GenBank/DDBJ databases">
        <authorList>
            <person name="Gilroy R."/>
        </authorList>
    </citation>
    <scope>NUCLEOTIDE SEQUENCE</scope>
    <source>
        <strain evidence="14">ChiBcec8-13705</strain>
    </source>
</reference>
<proteinExistence type="inferred from homology"/>
<feature type="compositionally biased region" description="Acidic residues" evidence="11">
    <location>
        <begin position="76"/>
        <end position="87"/>
    </location>
</feature>
<organism evidence="14 15">
    <name type="scientific">Candidatus Gemmiger avicola</name>
    <dbReference type="NCBI Taxonomy" id="2838605"/>
    <lineage>
        <taxon>Bacteria</taxon>
        <taxon>Bacillati</taxon>
        <taxon>Bacillota</taxon>
        <taxon>Clostridia</taxon>
        <taxon>Eubacteriales</taxon>
        <taxon>Gemmiger</taxon>
    </lineage>
</organism>
<comment type="cofactor">
    <cofactor evidence="1">
        <name>Zn(2+)</name>
        <dbReference type="ChEBI" id="CHEBI:29105"/>
    </cofactor>
</comment>
<sequence>MLTVLLTGVVAVLVFGTVVLVHEAGHFLAARRCGIYVQEFSIGFGPAVWTRVKNGTRYSVRLFPVGGYNAMPGEENTVEESETENPDEPPRPGHRPYDRHAPVLPTAVQGKYFDEATPWQRFFVILCGALMNFVLGYFVLIVFLCGQKAITSCVVYDFLGDNPASAASGLQAGDEIVAVNGKPCFVAEDIIYELQRTQDYTASMTVIRDRELVQLPAVHFDSATAEDGSTTMVLDFQVYGIAKSPRTVTAWAARYFAYYARAILRGFADMVTGRVSINQLSGPVGVVSTISQAVQYGWQDVLSLAALITINIGIFNLLPIPGLDGCKLIFLAIEGFSGRAVPARIQAGINAAGLIALFMLMIMVTFSDVSRIF</sequence>
<dbReference type="GO" id="GO:0004222">
    <property type="term" value="F:metalloendopeptidase activity"/>
    <property type="evidence" value="ECO:0007669"/>
    <property type="project" value="InterPro"/>
</dbReference>
<dbReference type="CDD" id="cd06163">
    <property type="entry name" value="S2P-M50_PDZ_RseP-like"/>
    <property type="match status" value="1"/>
</dbReference>
<keyword evidence="9" id="KW-0482">Metalloprotease</keyword>
<dbReference type="AlphaFoldDB" id="A0A9D2M8A7"/>
<feature type="region of interest" description="Disordered" evidence="11">
    <location>
        <begin position="71"/>
        <end position="99"/>
    </location>
</feature>